<accession>A0A558JBB8</accession>
<organism evidence="2 3">
    <name type="scientific">Vreelandella titanicae</name>
    <dbReference type="NCBI Taxonomy" id="664683"/>
    <lineage>
        <taxon>Bacteria</taxon>
        <taxon>Pseudomonadati</taxon>
        <taxon>Pseudomonadota</taxon>
        <taxon>Gammaproteobacteria</taxon>
        <taxon>Oceanospirillales</taxon>
        <taxon>Halomonadaceae</taxon>
        <taxon>Vreelandella</taxon>
    </lineage>
</organism>
<gene>
    <name evidence="2" type="ORF">FQP89_07625</name>
</gene>
<evidence type="ECO:0000259" key="1">
    <source>
        <dbReference type="Pfam" id="PF01637"/>
    </source>
</evidence>
<dbReference type="GO" id="GO:0005524">
    <property type="term" value="F:ATP binding"/>
    <property type="evidence" value="ECO:0007669"/>
    <property type="project" value="UniProtKB-KW"/>
</dbReference>
<evidence type="ECO:0000313" key="3">
    <source>
        <dbReference type="Proteomes" id="UP000317288"/>
    </source>
</evidence>
<evidence type="ECO:0000313" key="2">
    <source>
        <dbReference type="EMBL" id="TVU90945.1"/>
    </source>
</evidence>
<dbReference type="Proteomes" id="UP000317288">
    <property type="component" value="Unassembled WGS sequence"/>
</dbReference>
<comment type="caution">
    <text evidence="2">The sequence shown here is derived from an EMBL/GenBank/DDBJ whole genome shotgun (WGS) entry which is preliminary data.</text>
</comment>
<keyword evidence="2" id="KW-0067">ATP-binding</keyword>
<dbReference type="Gene3D" id="3.40.50.300">
    <property type="entry name" value="P-loop containing nucleotide triphosphate hydrolases"/>
    <property type="match status" value="1"/>
</dbReference>
<dbReference type="InterPro" id="IPR027417">
    <property type="entry name" value="P-loop_NTPase"/>
</dbReference>
<dbReference type="EMBL" id="VNFE01000002">
    <property type="protein sequence ID" value="TVU90945.1"/>
    <property type="molecule type" value="Genomic_DNA"/>
</dbReference>
<dbReference type="RefSeq" id="WP_144810507.1">
    <property type="nucleotide sequence ID" value="NZ_VNFE01000002.1"/>
</dbReference>
<dbReference type="Pfam" id="PF01637">
    <property type="entry name" value="ATPase_2"/>
    <property type="match status" value="1"/>
</dbReference>
<name>A0A558JBB8_9GAMM</name>
<feature type="domain" description="ATPase" evidence="1">
    <location>
        <begin position="24"/>
        <end position="153"/>
    </location>
</feature>
<reference evidence="2 3" key="1">
    <citation type="submission" date="2019-07" db="EMBL/GenBank/DDBJ databases">
        <title>Diversity of Bacteria from Kongsfjorden, Arctic.</title>
        <authorList>
            <person name="Yu Y."/>
        </authorList>
    </citation>
    <scope>NUCLEOTIDE SEQUENCE [LARGE SCALE GENOMIC DNA]</scope>
    <source>
        <strain evidence="2 3">SM1922</strain>
    </source>
</reference>
<dbReference type="InterPro" id="IPR011579">
    <property type="entry name" value="ATPase_dom"/>
</dbReference>
<proteinExistence type="predicted"/>
<dbReference type="SUPFAM" id="SSF52540">
    <property type="entry name" value="P-loop containing nucleoside triphosphate hydrolases"/>
    <property type="match status" value="1"/>
</dbReference>
<keyword evidence="2" id="KW-0547">Nucleotide-binding</keyword>
<protein>
    <submittedName>
        <fullName evidence="2">ATP-binding protein</fullName>
    </submittedName>
</protein>
<sequence length="1627" mass="184737">MTKVIVPTDASKYSFPIVTNHVLRDGTINTLEMYLKNNNIIYIYGDEGFGKTALAGKLVERNIKNCIAISIDPAVKYSYNEDSILKDVYLQIKTYLGEPSNADVDVEKKDFNKLISTVEYFLKKNDKRLLFVLDGFDQVVDDDVNYVKEILDALPIGVPFFDFVFTAKKGFVEKSLNFQQKKIVNIDLFSLDEACQILRNVERDKVSLLISAFSATPETLLTINRILEQGGCVDDILQMNVDDTEGLFEEEWKRSIALIDQYSLIICALAYSKSSTTISQLSNEFSLSSGDVENLKKITFLVLEDSFFSFSSLGFLKFAKTKLADYKVEAIRRVINIAGQSDRDNERLASVAEYYQEIGDSESVLAQLTNENLELMLEESRSINELLRQISIGIKSAEKNEPELLRLCYFKALLSGIKASGLLKSELKSLLKKEDVKSALDLTNNASSNEEKLQMLCILAADYKSKGKPQPDHVNHQINSLYESINPDFLGIDKTLDIAMDLLSFDSEKAMSLINKIDSLDNAGENKSEYALFKFTIQALQRNPDAFDANVIDVKNISEKKRNAIEAIRVFKKGKPAAKIIDGLKNIEKPGEKIFILRHWIKSFPESHDNNLLVNHVLDLAIKTTEYSANASFYSDVLACFPYLLEDPETNKIYRKVLFQLPNIKKLGPTVNYVEILLILSEYENKIGVFEYTQESILQYILNEIDDKSVALAAISLMSTRIANDSACMAEVIKAKEELFDIVVTGTAEHCEVLKEAFSYEVEFDFLNALSWSKKLNTEFRRSEASSQVISQYLNYKQGVGSFNIDFICSEIRRISINHFRDDCVNELLSVLIKGNKISNSEFKNIKKLALRTKNIAKRCNFSARLIDLMHALGLESVEQKKSLESKLSESWDRLDSDYKKIDHAFKISACLSDRDTGMSDQYINKAISLRQEATIDNENVLNAFVSSIDLQIRAFYFLVKNKAHDQQDLELLVETISTVPSVSIKARQFSRLASVLQKSERAADSKMVIRKFITPLLESLGAEYTTLYAVCAYHTSPIIFLDNQVSLDRVLERIKHGDVYMYDSILGACIDYIRTDCILGDPFTPVKNYDYSLDYTDVECIFSLISKMCNDYSIYYQLSKLAKDVRNSKKRRVFTSAQYDNIKGNYLLLEESFILHQRGVPHYGYKLCVQAVRLSLEDNKQASDWYNVIDSARLIPNQSDKAYVLGAIAELAPASLAGEHNFQKNVFDEAFNAIESIPSFYDKLGRYEGLASKSKEFNKNFAKKCLKKAFLISAAEDTEDRINSRLSLIDAAYGIDEDFPDTLSAVYNDDPARKTLLEKNIARKKKEETERKKFNLESSDISSHSHSDKYADLAWQLLGKLNASNHAPIKSNKFYTYLKGVGDYDHEKMYPLLSYYLHLLGEKHTGRKNAQKYMRPIFDIVRYNTISFSKIYKFESVRKNNSISNSTLKSVVVNVGEYDKGLSFVAEWVSKLKNYEILIFDPYFEIGDLSFIGKAINKDPDFKLKIFTTIAQKSKWLTNGSEDIADAVSEFWKDNISTDAMPEIEILYAGAESLNWGLPIHDRWWLAEDSGVSIGTSLNGLGKSLSLISILEANETAEIEQRLEGFLSKKQRVFNDKKVRYESVTV</sequence>